<feature type="region of interest" description="Disordered" evidence="8">
    <location>
        <begin position="352"/>
        <end position="380"/>
    </location>
</feature>
<feature type="transmembrane region" description="Helical" evidence="9">
    <location>
        <begin position="328"/>
        <end position="350"/>
    </location>
</feature>
<dbReference type="InterPro" id="IPR017441">
    <property type="entry name" value="Protein_kinase_ATP_BS"/>
</dbReference>
<sequence length="529" mass="57079">MDTPSPRFLVGRYRLISLLGKGGMGTVWLASDDLLRQHVAIKEVRLPPDLDEGTRAELRERTLREARAAARLRAHPSIVTVHDIVIDDERPWIVMELVQGRSLHQLIRDHGPLPPQRVAEIGLRLLDALGAAHSSGVLHRDLKPANILITDEGRVVLTDFGIATLSGDPSLTQSGMLTGSPGFIAPERLRGEVDGPASDLWALGATLFTAVEGHAPYSRENPTAVLAAVLMQEPHPMRRAGPLMPVLAGLLEKDPARRATGDQAVRQLRPVAAGAAPPPMRLPRPGGPPHGIPAGPAMPYGQGSGFPTTQPSSSSVPPRRPTPRGRSVLLGSILAVVMVTAAGVATRGVWLKTPTTTPRGNTAAPKSSAARSSPVQAEKGLYKGDPEACSLLTAQQAGRLLGTPVKRQFQTHGSCMWIREDIGVFVNLTLIRSATSDFAHSFFAATRTSMAEEPRRNPGTRVRQGPPVGDEAFSYTRGEVIVSTHIYRTQVLFRKDNMTAVVYLTLRTPGYRRPDLAATWVADNLESYR</sequence>
<keyword evidence="2" id="KW-0723">Serine/threonine-protein kinase</keyword>
<evidence type="ECO:0000313" key="11">
    <source>
        <dbReference type="EMBL" id="MFC7385969.1"/>
    </source>
</evidence>
<keyword evidence="6 7" id="KW-0067">ATP-binding</keyword>
<dbReference type="PANTHER" id="PTHR43289">
    <property type="entry name" value="MITOGEN-ACTIVATED PROTEIN KINASE KINASE KINASE 20-RELATED"/>
    <property type="match status" value="1"/>
</dbReference>
<feature type="domain" description="Protein kinase" evidence="10">
    <location>
        <begin position="13"/>
        <end position="272"/>
    </location>
</feature>
<evidence type="ECO:0000259" key="10">
    <source>
        <dbReference type="PROSITE" id="PS50011"/>
    </source>
</evidence>
<keyword evidence="5 11" id="KW-0418">Kinase</keyword>
<protein>
    <recommendedName>
        <fullName evidence="1">non-specific serine/threonine protein kinase</fullName>
        <ecNumber evidence="1">2.7.11.1</ecNumber>
    </recommendedName>
</protein>
<feature type="region of interest" description="Disordered" evidence="8">
    <location>
        <begin position="268"/>
        <end position="325"/>
    </location>
</feature>
<keyword evidence="9" id="KW-0812">Transmembrane</keyword>
<dbReference type="Proteomes" id="UP001596496">
    <property type="component" value="Unassembled WGS sequence"/>
</dbReference>
<dbReference type="RefSeq" id="WP_380829797.1">
    <property type="nucleotide sequence ID" value="NZ_JBHTCG010000022.1"/>
</dbReference>
<proteinExistence type="predicted"/>
<evidence type="ECO:0000256" key="3">
    <source>
        <dbReference type="ARBA" id="ARBA00022679"/>
    </source>
</evidence>
<feature type="compositionally biased region" description="Low complexity" evidence="8">
    <location>
        <begin position="363"/>
        <end position="374"/>
    </location>
</feature>
<evidence type="ECO:0000256" key="8">
    <source>
        <dbReference type="SAM" id="MobiDB-lite"/>
    </source>
</evidence>
<feature type="compositionally biased region" description="Pro residues" evidence="8">
    <location>
        <begin position="276"/>
        <end position="291"/>
    </location>
</feature>
<dbReference type="InterPro" id="IPR008271">
    <property type="entry name" value="Ser/Thr_kinase_AS"/>
</dbReference>
<dbReference type="PANTHER" id="PTHR43289:SF6">
    <property type="entry name" value="SERINE_THREONINE-PROTEIN KINASE NEKL-3"/>
    <property type="match status" value="1"/>
</dbReference>
<dbReference type="CDD" id="cd14014">
    <property type="entry name" value="STKc_PknB_like"/>
    <property type="match status" value="1"/>
</dbReference>
<evidence type="ECO:0000313" key="12">
    <source>
        <dbReference type="Proteomes" id="UP001596496"/>
    </source>
</evidence>
<dbReference type="PROSITE" id="PS00108">
    <property type="entry name" value="PROTEIN_KINASE_ST"/>
    <property type="match status" value="1"/>
</dbReference>
<dbReference type="EC" id="2.7.11.1" evidence="1"/>
<comment type="caution">
    <text evidence="11">The sequence shown here is derived from an EMBL/GenBank/DDBJ whole genome shotgun (WGS) entry which is preliminary data.</text>
</comment>
<evidence type="ECO:0000256" key="5">
    <source>
        <dbReference type="ARBA" id="ARBA00022777"/>
    </source>
</evidence>
<dbReference type="GO" id="GO:0004674">
    <property type="term" value="F:protein serine/threonine kinase activity"/>
    <property type="evidence" value="ECO:0007669"/>
    <property type="project" value="UniProtKB-EC"/>
</dbReference>
<evidence type="ECO:0000256" key="9">
    <source>
        <dbReference type="SAM" id="Phobius"/>
    </source>
</evidence>
<dbReference type="Gene3D" id="3.30.200.20">
    <property type="entry name" value="Phosphorylase Kinase, domain 1"/>
    <property type="match status" value="1"/>
</dbReference>
<keyword evidence="9" id="KW-0472">Membrane</keyword>
<dbReference type="InterPro" id="IPR011009">
    <property type="entry name" value="Kinase-like_dom_sf"/>
</dbReference>
<evidence type="ECO:0000256" key="1">
    <source>
        <dbReference type="ARBA" id="ARBA00012513"/>
    </source>
</evidence>
<keyword evidence="12" id="KW-1185">Reference proteome</keyword>
<dbReference type="PROSITE" id="PS50011">
    <property type="entry name" value="PROTEIN_KINASE_DOM"/>
    <property type="match status" value="1"/>
</dbReference>
<keyword evidence="3 11" id="KW-0808">Transferase</keyword>
<evidence type="ECO:0000256" key="7">
    <source>
        <dbReference type="PROSITE-ProRule" id="PRU10141"/>
    </source>
</evidence>
<keyword evidence="4 7" id="KW-0547">Nucleotide-binding</keyword>
<evidence type="ECO:0000256" key="4">
    <source>
        <dbReference type="ARBA" id="ARBA00022741"/>
    </source>
</evidence>
<dbReference type="Gene3D" id="1.10.510.10">
    <property type="entry name" value="Transferase(Phosphotransferase) domain 1"/>
    <property type="match status" value="1"/>
</dbReference>
<evidence type="ECO:0000256" key="6">
    <source>
        <dbReference type="ARBA" id="ARBA00022840"/>
    </source>
</evidence>
<feature type="compositionally biased region" description="Low complexity" evidence="8">
    <location>
        <begin position="307"/>
        <end position="317"/>
    </location>
</feature>
<dbReference type="InterPro" id="IPR000719">
    <property type="entry name" value="Prot_kinase_dom"/>
</dbReference>
<reference evidence="12" key="1">
    <citation type="journal article" date="2019" name="Int. J. Syst. Evol. Microbiol.">
        <title>The Global Catalogue of Microorganisms (GCM) 10K type strain sequencing project: providing services to taxonomists for standard genome sequencing and annotation.</title>
        <authorList>
            <consortium name="The Broad Institute Genomics Platform"/>
            <consortium name="The Broad Institute Genome Sequencing Center for Infectious Disease"/>
            <person name="Wu L."/>
            <person name="Ma J."/>
        </authorList>
    </citation>
    <scope>NUCLEOTIDE SEQUENCE [LARGE SCALE GENOMIC DNA]</scope>
    <source>
        <strain evidence="12">CECT 7649</strain>
    </source>
</reference>
<organism evidence="11 12">
    <name type="scientific">Sphaerisporangium rhizosphaerae</name>
    <dbReference type="NCBI Taxonomy" id="2269375"/>
    <lineage>
        <taxon>Bacteria</taxon>
        <taxon>Bacillati</taxon>
        <taxon>Actinomycetota</taxon>
        <taxon>Actinomycetes</taxon>
        <taxon>Streptosporangiales</taxon>
        <taxon>Streptosporangiaceae</taxon>
        <taxon>Sphaerisporangium</taxon>
    </lineage>
</organism>
<gene>
    <name evidence="11" type="ORF">ACFQSB_27435</name>
</gene>
<dbReference type="SMART" id="SM00220">
    <property type="entry name" value="S_TKc"/>
    <property type="match status" value="1"/>
</dbReference>
<dbReference type="PROSITE" id="PS00107">
    <property type="entry name" value="PROTEIN_KINASE_ATP"/>
    <property type="match status" value="1"/>
</dbReference>
<feature type="region of interest" description="Disordered" evidence="8">
    <location>
        <begin position="449"/>
        <end position="470"/>
    </location>
</feature>
<dbReference type="SUPFAM" id="SSF56112">
    <property type="entry name" value="Protein kinase-like (PK-like)"/>
    <property type="match status" value="1"/>
</dbReference>
<feature type="binding site" evidence="7">
    <location>
        <position position="42"/>
    </location>
    <ligand>
        <name>ATP</name>
        <dbReference type="ChEBI" id="CHEBI:30616"/>
    </ligand>
</feature>
<name>A0ABW2P9K6_9ACTN</name>
<dbReference type="Pfam" id="PF00069">
    <property type="entry name" value="Pkinase"/>
    <property type="match status" value="1"/>
</dbReference>
<accession>A0ABW2P9K6</accession>
<keyword evidence="9" id="KW-1133">Transmembrane helix</keyword>
<evidence type="ECO:0000256" key="2">
    <source>
        <dbReference type="ARBA" id="ARBA00022527"/>
    </source>
</evidence>
<dbReference type="EMBL" id="JBHTCG010000022">
    <property type="protein sequence ID" value="MFC7385969.1"/>
    <property type="molecule type" value="Genomic_DNA"/>
</dbReference>